<dbReference type="AlphaFoldDB" id="A0A0D8XE31"/>
<dbReference type="Proteomes" id="UP000053766">
    <property type="component" value="Unassembled WGS sequence"/>
</dbReference>
<dbReference type="EMBL" id="KN716612">
    <property type="protein sequence ID" value="KJH42900.1"/>
    <property type="molecule type" value="Genomic_DNA"/>
</dbReference>
<name>A0A0D8XE31_DICVI</name>
<protein>
    <submittedName>
        <fullName evidence="1">Uncharacterized protein</fullName>
    </submittedName>
</protein>
<evidence type="ECO:0000313" key="2">
    <source>
        <dbReference type="Proteomes" id="UP000053766"/>
    </source>
</evidence>
<accession>A0A0D8XE31</accession>
<organism evidence="1 2">
    <name type="scientific">Dictyocaulus viviparus</name>
    <name type="common">Bovine lungworm</name>
    <dbReference type="NCBI Taxonomy" id="29172"/>
    <lineage>
        <taxon>Eukaryota</taxon>
        <taxon>Metazoa</taxon>
        <taxon>Ecdysozoa</taxon>
        <taxon>Nematoda</taxon>
        <taxon>Chromadorea</taxon>
        <taxon>Rhabditida</taxon>
        <taxon>Rhabditina</taxon>
        <taxon>Rhabditomorpha</taxon>
        <taxon>Strongyloidea</taxon>
        <taxon>Metastrongylidae</taxon>
        <taxon>Dictyocaulus</taxon>
    </lineage>
</organism>
<sequence>MLERYCNAYSYRFRLYRRAQEDDRLALVDAIRVASLSYAEKRCGFISPLDRSPFNTKFTPH</sequence>
<gene>
    <name evidence="1" type="ORF">DICVIV_11098</name>
</gene>
<evidence type="ECO:0000313" key="1">
    <source>
        <dbReference type="EMBL" id="KJH42900.1"/>
    </source>
</evidence>
<reference evidence="2" key="2">
    <citation type="journal article" date="2016" name="Sci. Rep.">
        <title>Dictyocaulus viviparus genome, variome and transcriptome elucidate lungworm biology and support future intervention.</title>
        <authorList>
            <person name="McNulty S.N."/>
            <person name="Strube C."/>
            <person name="Rosa B.A."/>
            <person name="Martin J.C."/>
            <person name="Tyagi R."/>
            <person name="Choi Y.J."/>
            <person name="Wang Q."/>
            <person name="Hallsworth Pepin K."/>
            <person name="Zhang X."/>
            <person name="Ozersky P."/>
            <person name="Wilson R.K."/>
            <person name="Sternberg P.W."/>
            <person name="Gasser R.B."/>
            <person name="Mitreva M."/>
        </authorList>
    </citation>
    <scope>NUCLEOTIDE SEQUENCE [LARGE SCALE GENOMIC DNA]</scope>
    <source>
        <strain evidence="2">HannoverDv2000</strain>
    </source>
</reference>
<reference evidence="1 2" key="1">
    <citation type="submission" date="2013-11" db="EMBL/GenBank/DDBJ databases">
        <title>Draft genome of the bovine lungworm Dictyocaulus viviparus.</title>
        <authorList>
            <person name="Mitreva M."/>
        </authorList>
    </citation>
    <scope>NUCLEOTIDE SEQUENCE [LARGE SCALE GENOMIC DNA]</scope>
    <source>
        <strain evidence="1 2">HannoverDv2000</strain>
    </source>
</reference>
<proteinExistence type="predicted"/>
<keyword evidence="2" id="KW-1185">Reference proteome</keyword>